<dbReference type="GO" id="GO:0071479">
    <property type="term" value="P:cellular response to ionizing radiation"/>
    <property type="evidence" value="ECO:0007669"/>
    <property type="project" value="TreeGrafter"/>
</dbReference>
<dbReference type="GO" id="GO:0000076">
    <property type="term" value="P:DNA replication checkpoint signaling"/>
    <property type="evidence" value="ECO:0007669"/>
    <property type="project" value="TreeGrafter"/>
</dbReference>
<reference evidence="2" key="1">
    <citation type="journal article" date="2004" name="Nature">
        <title>Genome duplication in the teleost fish Tetraodon nigroviridis reveals the early vertebrate proto-karyotype.</title>
        <authorList>
            <person name="Jaillon O."/>
            <person name="Aury J.-M."/>
            <person name="Brunet F."/>
            <person name="Petit J.-L."/>
            <person name="Stange-Thomann N."/>
            <person name="Mauceli E."/>
            <person name="Bouneau L."/>
            <person name="Fischer C."/>
            <person name="Ozouf-Costaz C."/>
            <person name="Bernot A."/>
            <person name="Nicaud S."/>
            <person name="Jaffe D."/>
            <person name="Fisher S."/>
            <person name="Lutfalla G."/>
            <person name="Dossat C."/>
            <person name="Segurens B."/>
            <person name="Dasilva C."/>
            <person name="Salanoubat M."/>
            <person name="Levy M."/>
            <person name="Boudet N."/>
            <person name="Castellano S."/>
            <person name="Anthouard V."/>
            <person name="Jubin C."/>
            <person name="Castelli V."/>
            <person name="Katinka M."/>
            <person name="Vacherie B."/>
            <person name="Biemont C."/>
            <person name="Skalli Z."/>
            <person name="Cattolico L."/>
            <person name="Poulain J."/>
            <person name="De Berardinis V."/>
            <person name="Cruaud C."/>
            <person name="Duprat S."/>
            <person name="Brottier P."/>
            <person name="Coutanceau J.-P."/>
            <person name="Gouzy J."/>
            <person name="Parra G."/>
            <person name="Lardier G."/>
            <person name="Chapple C."/>
            <person name="McKernan K.J."/>
            <person name="McEwan P."/>
            <person name="Bosak S."/>
            <person name="Kellis M."/>
            <person name="Volff J.-N."/>
            <person name="Guigo R."/>
            <person name="Zody M.C."/>
            <person name="Mesirov J."/>
            <person name="Lindblad-Toh K."/>
            <person name="Birren B."/>
            <person name="Nusbaum C."/>
            <person name="Kahn D."/>
            <person name="Robinson-Rechavi M."/>
            <person name="Laudet V."/>
            <person name="Schachter V."/>
            <person name="Quetier F."/>
            <person name="Saurin W."/>
            <person name="Scarpelli C."/>
            <person name="Wincker P."/>
            <person name="Lander E.S."/>
            <person name="Weissenbach J."/>
            <person name="Roest Crollius H."/>
        </authorList>
    </citation>
    <scope>NUCLEOTIDE SEQUENCE [LARGE SCALE GENOMIC DNA]</scope>
</reference>
<evidence type="ECO:0000313" key="1">
    <source>
        <dbReference type="Ensembl" id="ENSTNIP00000014396.1"/>
    </source>
</evidence>
<evidence type="ECO:0000313" key="2">
    <source>
        <dbReference type="Proteomes" id="UP000007303"/>
    </source>
</evidence>
<dbReference type="GO" id="GO:0030896">
    <property type="term" value="C:checkpoint clamp complex"/>
    <property type="evidence" value="ECO:0007669"/>
    <property type="project" value="InterPro"/>
</dbReference>
<dbReference type="InParanoid" id="H3D1K8"/>
<name>H3D1K8_TETNG</name>
<dbReference type="InterPro" id="IPR007268">
    <property type="entry name" value="Rad9/Ddc1"/>
</dbReference>
<protein>
    <submittedName>
        <fullName evidence="1">Uncharacterized protein</fullName>
    </submittedName>
</protein>
<organism evidence="1 2">
    <name type="scientific">Tetraodon nigroviridis</name>
    <name type="common">Spotted green pufferfish</name>
    <name type="synonym">Chelonodon nigroviridis</name>
    <dbReference type="NCBI Taxonomy" id="99883"/>
    <lineage>
        <taxon>Eukaryota</taxon>
        <taxon>Metazoa</taxon>
        <taxon>Chordata</taxon>
        <taxon>Craniata</taxon>
        <taxon>Vertebrata</taxon>
        <taxon>Euteleostomi</taxon>
        <taxon>Actinopterygii</taxon>
        <taxon>Neopterygii</taxon>
        <taxon>Teleostei</taxon>
        <taxon>Neoteleostei</taxon>
        <taxon>Acanthomorphata</taxon>
        <taxon>Eupercaria</taxon>
        <taxon>Tetraodontiformes</taxon>
        <taxon>Tetradontoidea</taxon>
        <taxon>Tetraodontidae</taxon>
        <taxon>Tetraodon</taxon>
    </lineage>
</organism>
<sequence length="183" mass="20929">MVTCLAVAALQTINTRWRCFPTIPSVLIVTGVTKTHNLRFQESEALQAVFAAHLCPNMLKCPARLLGDLVMHFPMSQDEITLSTSSQRVSVRNYCEDGKKHTKMMHTEASLHPDEFDHYELGVDSDLTFCLKELRGFAGLCRIPFSSPCRCILARLESLCASLWRTWSWRPAWFWPRLQTLRA</sequence>
<dbReference type="GeneTree" id="ENSGT00390000005767"/>
<dbReference type="Proteomes" id="UP000007303">
    <property type="component" value="Unassembled WGS sequence"/>
</dbReference>
<dbReference type="PANTHER" id="PTHR15237">
    <property type="entry name" value="DNA REPAIR PROTEIN RAD9"/>
    <property type="match status" value="1"/>
</dbReference>
<dbReference type="Pfam" id="PF04139">
    <property type="entry name" value="Rad9"/>
    <property type="match status" value="1"/>
</dbReference>
<dbReference type="STRING" id="99883.ENSTNIP00000014396"/>
<reference evidence="1" key="2">
    <citation type="submission" date="2025-08" db="UniProtKB">
        <authorList>
            <consortium name="Ensembl"/>
        </authorList>
    </citation>
    <scope>IDENTIFICATION</scope>
</reference>
<dbReference type="AlphaFoldDB" id="H3D1K8"/>
<keyword evidence="2" id="KW-1185">Reference proteome</keyword>
<reference evidence="1" key="3">
    <citation type="submission" date="2025-09" db="UniProtKB">
        <authorList>
            <consortium name="Ensembl"/>
        </authorList>
    </citation>
    <scope>IDENTIFICATION</scope>
</reference>
<dbReference type="Gene3D" id="3.70.10.10">
    <property type="match status" value="1"/>
</dbReference>
<accession>H3D1K8</accession>
<dbReference type="GO" id="GO:0006281">
    <property type="term" value="P:DNA repair"/>
    <property type="evidence" value="ECO:0007669"/>
    <property type="project" value="TreeGrafter"/>
</dbReference>
<dbReference type="GO" id="GO:0031573">
    <property type="term" value="P:mitotic intra-S DNA damage checkpoint signaling"/>
    <property type="evidence" value="ECO:0007669"/>
    <property type="project" value="TreeGrafter"/>
</dbReference>
<dbReference type="HOGENOM" id="CLU_1474747_0_0_1"/>
<dbReference type="PANTHER" id="PTHR15237:SF2">
    <property type="entry name" value="CELL CYCLE CHECKPOINT CONTROL PROTEIN RAD9B"/>
    <property type="match status" value="1"/>
</dbReference>
<dbReference type="Ensembl" id="ENSTNIT00000014595.1">
    <property type="protein sequence ID" value="ENSTNIP00000014396.1"/>
    <property type="gene ID" value="ENSTNIG00000011449.1"/>
</dbReference>
<proteinExistence type="predicted"/>